<gene>
    <name evidence="2" type="ORF">CC86DRAFT_394756</name>
</gene>
<organism evidence="2 3">
    <name type="scientific">Ophiobolus disseminans</name>
    <dbReference type="NCBI Taxonomy" id="1469910"/>
    <lineage>
        <taxon>Eukaryota</taxon>
        <taxon>Fungi</taxon>
        <taxon>Dikarya</taxon>
        <taxon>Ascomycota</taxon>
        <taxon>Pezizomycotina</taxon>
        <taxon>Dothideomycetes</taxon>
        <taxon>Pleosporomycetidae</taxon>
        <taxon>Pleosporales</taxon>
        <taxon>Pleosporineae</taxon>
        <taxon>Phaeosphaeriaceae</taxon>
        <taxon>Ophiobolus</taxon>
    </lineage>
</organism>
<evidence type="ECO:0000313" key="3">
    <source>
        <dbReference type="Proteomes" id="UP000799424"/>
    </source>
</evidence>
<evidence type="ECO:0000313" key="2">
    <source>
        <dbReference type="EMBL" id="KAF2825965.1"/>
    </source>
</evidence>
<evidence type="ECO:0008006" key="4">
    <source>
        <dbReference type="Google" id="ProtNLM"/>
    </source>
</evidence>
<name>A0A6A7A066_9PLEO</name>
<feature type="compositionally biased region" description="Polar residues" evidence="1">
    <location>
        <begin position="508"/>
        <end position="520"/>
    </location>
</feature>
<reference evidence="2" key="1">
    <citation type="journal article" date="2020" name="Stud. Mycol.">
        <title>101 Dothideomycetes genomes: a test case for predicting lifestyles and emergence of pathogens.</title>
        <authorList>
            <person name="Haridas S."/>
            <person name="Albert R."/>
            <person name="Binder M."/>
            <person name="Bloem J."/>
            <person name="Labutti K."/>
            <person name="Salamov A."/>
            <person name="Andreopoulos B."/>
            <person name="Baker S."/>
            <person name="Barry K."/>
            <person name="Bills G."/>
            <person name="Bluhm B."/>
            <person name="Cannon C."/>
            <person name="Castanera R."/>
            <person name="Culley D."/>
            <person name="Daum C."/>
            <person name="Ezra D."/>
            <person name="Gonzalez J."/>
            <person name="Henrissat B."/>
            <person name="Kuo A."/>
            <person name="Liang C."/>
            <person name="Lipzen A."/>
            <person name="Lutzoni F."/>
            <person name="Magnuson J."/>
            <person name="Mondo S."/>
            <person name="Nolan M."/>
            <person name="Ohm R."/>
            <person name="Pangilinan J."/>
            <person name="Park H.-J."/>
            <person name="Ramirez L."/>
            <person name="Alfaro M."/>
            <person name="Sun H."/>
            <person name="Tritt A."/>
            <person name="Yoshinaga Y."/>
            <person name="Zwiers L.-H."/>
            <person name="Turgeon B."/>
            <person name="Goodwin S."/>
            <person name="Spatafora J."/>
            <person name="Crous P."/>
            <person name="Grigoriev I."/>
        </authorList>
    </citation>
    <scope>NUCLEOTIDE SEQUENCE</scope>
    <source>
        <strain evidence="2">CBS 113818</strain>
    </source>
</reference>
<keyword evidence="3" id="KW-1185">Reference proteome</keyword>
<dbReference type="Proteomes" id="UP000799424">
    <property type="component" value="Unassembled WGS sequence"/>
</dbReference>
<dbReference type="OrthoDB" id="5382953at2759"/>
<dbReference type="EMBL" id="MU006227">
    <property type="protein sequence ID" value="KAF2825965.1"/>
    <property type="molecule type" value="Genomic_DNA"/>
</dbReference>
<feature type="compositionally biased region" description="Low complexity" evidence="1">
    <location>
        <begin position="374"/>
        <end position="389"/>
    </location>
</feature>
<feature type="compositionally biased region" description="Polar residues" evidence="1">
    <location>
        <begin position="466"/>
        <end position="480"/>
    </location>
</feature>
<protein>
    <recommendedName>
        <fullName evidence="4">DNA (cytosine-5)-methyltransferase 1 replication foci domain-containing protein</fullName>
    </recommendedName>
</protein>
<feature type="region of interest" description="Disordered" evidence="1">
    <location>
        <begin position="334"/>
        <end position="524"/>
    </location>
</feature>
<feature type="compositionally biased region" description="Basic and acidic residues" evidence="1">
    <location>
        <begin position="440"/>
        <end position="458"/>
    </location>
</feature>
<dbReference type="AlphaFoldDB" id="A0A6A7A066"/>
<feature type="region of interest" description="Disordered" evidence="1">
    <location>
        <begin position="219"/>
        <end position="266"/>
    </location>
</feature>
<sequence>MPTPEGDVLKPVKSSIADSDEWEIFVLSNVHVVYESNGKPASLLSAYADTPLKVLGRLEPPGRGQLKYLLNKPYKPVDIEIRHVTRFSYGEMTDGEFVIWAQGEAGWFEIRPAPHYKSIYENMIQAVQLLYFVTDIYSEPRKKGGGPNPQLIYQEYSEDERFPCNDPVVATEIFHKHRVFLMMCFLIRAQGIGWSNTPIYQAFRRQYPKDFDTCKARVDGRYTQAQPERQTRTSKSSPAPASQAPAAPKAKPARGKATVAKSDGAPKKDDNWWEATVLFEFMQKAVNQRVLRVGRNQVTLERVAQLVTKRYEIEDVETARNGVVLKPRKDHATLRNEEVESSDTSDEEENVITTPVRRPPGRRKRGRLSVLRPISSKFSGKSKGVSIKPGKQKGGKGKAPVANSETSEASEVEQEASEKPSDSDSDEMAIDTPTQASSPSREKRKLDETDAHEGEDKTRRKRAASASITPESPPTTADSGSNDEDEDEPTPPPGTAVPPLPLRYRPSNLPSSRPQSSHTKATVAPSLVSTPLPTYKLNGPGDSWICNFDGCTQRIYGCSKEIGRQLITEHLEDHAKGREKVVGILWREQDKLHLPVRYVYV</sequence>
<evidence type="ECO:0000256" key="1">
    <source>
        <dbReference type="SAM" id="MobiDB-lite"/>
    </source>
</evidence>
<accession>A0A6A7A066</accession>
<proteinExistence type="predicted"/>
<feature type="compositionally biased region" description="Low complexity" evidence="1">
    <location>
        <begin position="234"/>
        <end position="250"/>
    </location>
</feature>
<feature type="compositionally biased region" description="Acidic residues" evidence="1">
    <location>
        <begin position="339"/>
        <end position="350"/>
    </location>
</feature>
<feature type="compositionally biased region" description="Pro residues" evidence="1">
    <location>
        <begin position="490"/>
        <end position="501"/>
    </location>
</feature>